<evidence type="ECO:0000313" key="3">
    <source>
        <dbReference type="EMBL" id="QNN48515.1"/>
    </source>
</evidence>
<feature type="region of interest" description="Disordered" evidence="1">
    <location>
        <begin position="461"/>
        <end position="482"/>
    </location>
</feature>
<name>A0A7G9QYU0_9MICO</name>
<evidence type="ECO:0000259" key="2">
    <source>
        <dbReference type="SMART" id="SM00507"/>
    </source>
</evidence>
<dbReference type="EMBL" id="CP060712">
    <property type="protein sequence ID" value="QNN48515.1"/>
    <property type="molecule type" value="Genomic_DNA"/>
</dbReference>
<proteinExistence type="predicted"/>
<dbReference type="Proteomes" id="UP000515976">
    <property type="component" value="Chromosome"/>
</dbReference>
<evidence type="ECO:0000256" key="1">
    <source>
        <dbReference type="SAM" id="MobiDB-lite"/>
    </source>
</evidence>
<dbReference type="CDD" id="cd00085">
    <property type="entry name" value="HNHc"/>
    <property type="match status" value="1"/>
</dbReference>
<gene>
    <name evidence="3" type="ORF">H9L10_09255</name>
</gene>
<keyword evidence="4" id="KW-1185">Reference proteome</keyword>
<feature type="domain" description="HNH nuclease" evidence="2">
    <location>
        <begin position="395"/>
        <end position="446"/>
    </location>
</feature>
<dbReference type="Pfam" id="PF02720">
    <property type="entry name" value="DUF222"/>
    <property type="match status" value="1"/>
</dbReference>
<dbReference type="SMART" id="SM00507">
    <property type="entry name" value="HNHc"/>
    <property type="match status" value="1"/>
</dbReference>
<dbReference type="RefSeq" id="WP_166103851.1">
    <property type="nucleotide sequence ID" value="NZ_BMMY01000003.1"/>
</dbReference>
<dbReference type="InterPro" id="IPR003870">
    <property type="entry name" value="DUF222"/>
</dbReference>
<sequence>MDAGALTDRIAVLRSQVAELGRELADRGHTLSVSEAFQVAGALQGVVNAAEGAQAVAAAWGARTETTMWESGAWERVHPIGFVDPMAASETSLATGVSEGLAARTVRLGAETSERFPVLRDLILDGSVASSTGHKVLDGCVGLDLQACLRVDAQLCARLPGMDPARVTGETRKVAARVAGEQVAAHAAKTRTTRCVEISPGEDGLTDWFACLPTATSAAMYAAVNELAGEYRTVDDTLSVPESRADALADLVLRNVTVSAQVTLGVPVVTDRPAPQPQPVPVERFRIDRDDEETVIDAYTGQVTRLADLDPASREELCWVVEPAAPGGEVAEAMSPAWSGAAVSGTQLPRLGWVDAATMANLLATLPLEVARAVIDADTGTLASHTSTAYRPPRAIADFVTTRDGTCRMWGCSRPAEDCDLDHVTPWPHGATTPTGLEALCRRHHRLKHRARWRPVLHPDGTITWHGPHGATRTTEPHHRTR</sequence>
<reference evidence="3 4" key="1">
    <citation type="submission" date="2020-08" db="EMBL/GenBank/DDBJ databases">
        <title>Genome sequence of Phycicoccus endophyticus JCM 31784T.</title>
        <authorList>
            <person name="Hyun D.-W."/>
            <person name="Bae J.-W."/>
        </authorList>
    </citation>
    <scope>NUCLEOTIDE SEQUENCE [LARGE SCALE GENOMIC DNA]</scope>
    <source>
        <strain evidence="3 4">JCM 31784</strain>
    </source>
</reference>
<dbReference type="AlphaFoldDB" id="A0A7G9QYU0"/>
<dbReference type="KEGG" id="pei:H9L10_09255"/>
<organism evidence="3 4">
    <name type="scientific">Phycicoccus endophyticus</name>
    <dbReference type="NCBI Taxonomy" id="1690220"/>
    <lineage>
        <taxon>Bacteria</taxon>
        <taxon>Bacillati</taxon>
        <taxon>Actinomycetota</taxon>
        <taxon>Actinomycetes</taxon>
        <taxon>Micrococcales</taxon>
        <taxon>Intrasporangiaceae</taxon>
        <taxon>Phycicoccus</taxon>
    </lineage>
</organism>
<evidence type="ECO:0000313" key="4">
    <source>
        <dbReference type="Proteomes" id="UP000515976"/>
    </source>
</evidence>
<dbReference type="InterPro" id="IPR003615">
    <property type="entry name" value="HNH_nuc"/>
</dbReference>
<accession>A0A7G9QYU0</accession>
<protein>
    <recommendedName>
        <fullName evidence="2">HNH nuclease domain-containing protein</fullName>
    </recommendedName>
</protein>